<protein>
    <submittedName>
        <fullName evidence="5">Tripeptidyl-peptidase 2</fullName>
    </submittedName>
</protein>
<dbReference type="InterPro" id="IPR048384">
    <property type="entry name" value="TPPII_GBD"/>
</dbReference>
<dbReference type="Pfam" id="PF21316">
    <property type="entry name" value="TPPII_GBD"/>
    <property type="match status" value="1"/>
</dbReference>
<comment type="caution">
    <text evidence="5">The sequence shown here is derived from an EMBL/GenBank/DDBJ whole genome shotgun (WGS) entry which is preliminary data.</text>
</comment>
<dbReference type="InterPro" id="IPR022229">
    <property type="entry name" value="TPPII_Ig-like-2"/>
</dbReference>
<feature type="domain" description="Tripeptidyl-peptidase II galactose-binding" evidence="4">
    <location>
        <begin position="3"/>
        <end position="77"/>
    </location>
</feature>
<evidence type="ECO:0000313" key="6">
    <source>
        <dbReference type="Proteomes" id="UP001249851"/>
    </source>
</evidence>
<organism evidence="5 6">
    <name type="scientific">Acropora cervicornis</name>
    <name type="common">Staghorn coral</name>
    <dbReference type="NCBI Taxonomy" id="6130"/>
    <lineage>
        <taxon>Eukaryota</taxon>
        <taxon>Metazoa</taxon>
        <taxon>Cnidaria</taxon>
        <taxon>Anthozoa</taxon>
        <taxon>Hexacorallia</taxon>
        <taxon>Scleractinia</taxon>
        <taxon>Astrocoeniina</taxon>
        <taxon>Acroporidae</taxon>
        <taxon>Acropora</taxon>
    </lineage>
</organism>
<accession>A0AAD9VG21</accession>
<gene>
    <name evidence="5" type="ORF">P5673_000879</name>
</gene>
<dbReference type="Proteomes" id="UP001249851">
    <property type="component" value="Unassembled WGS sequence"/>
</dbReference>
<dbReference type="InterPro" id="IPR022232">
    <property type="entry name" value="TPPII_C_art"/>
</dbReference>
<dbReference type="Pfam" id="PF12580">
    <property type="entry name" value="TPPII"/>
    <property type="match status" value="1"/>
</dbReference>
<evidence type="ECO:0000259" key="4">
    <source>
        <dbReference type="Pfam" id="PF21316"/>
    </source>
</evidence>
<sequence length="525" mass="59504">MKFKPGQVQRMFLHVPEGATWAEFSVLSLESEISARFLLHAVQVMPLSSFKEQEFFQFFTLAPLAEKTLSFPVKQASKVCRVDVIPTLKEEEILPSVSLKTHSQPVRPSEYKISVLGSRDVLPNGCPIYALTLTYGFHQSGEVSPNATYLSDLLYESEYESQLWMLYDSNKRLLGCGDAFPNRYTVKLDKGDYVLKLQVRHDNKDQLEKIKDTVVLIEQKMSSAVTLDTHSSRLASMKATKFSSCTRACTYPVQFIVPATPNKPNSGSSGKADKIGTSTKTAEKKPQQQFEEAMRDLKISWIPELEDVTLFEDLVEQYPDHLPLFVAQLHSFDNSKERLQKLPQIVKAAEKVISMIDRVELSSYYGMKTDARPDAAAIKSEKENQKSILVDALCRKGIALSEQILKKTSGLTYSEETSEGVSSSEDKEETDEGIYEKLNDTFNELVKWVDVSDLKVLPFYIRRAEALKLYGLALKASLKQNGDGRAQKEKDSKHIELYEKLGWEHCVRSSKESFLVKYPTMYQLF</sequence>
<dbReference type="Gene3D" id="1.25.40.710">
    <property type="match status" value="1"/>
</dbReference>
<feature type="region of interest" description="Disordered" evidence="1">
    <location>
        <begin position="261"/>
        <end position="288"/>
    </location>
</feature>
<reference evidence="5" key="1">
    <citation type="journal article" date="2023" name="G3 (Bethesda)">
        <title>Whole genome assembly and annotation of the endangered Caribbean coral Acropora cervicornis.</title>
        <authorList>
            <person name="Selwyn J.D."/>
            <person name="Vollmer S.V."/>
        </authorList>
    </citation>
    <scope>NUCLEOTIDE SEQUENCE</scope>
    <source>
        <strain evidence="5">K2</strain>
    </source>
</reference>
<reference evidence="5" key="2">
    <citation type="journal article" date="2023" name="Science">
        <title>Genomic signatures of disease resistance in endangered staghorn corals.</title>
        <authorList>
            <person name="Vollmer S.V."/>
            <person name="Selwyn J.D."/>
            <person name="Despard B.A."/>
            <person name="Roesel C.L."/>
        </authorList>
    </citation>
    <scope>NUCLEOTIDE SEQUENCE</scope>
    <source>
        <strain evidence="5">K2</strain>
    </source>
</reference>
<dbReference type="EMBL" id="JARQWQ010000002">
    <property type="protein sequence ID" value="KAK2573243.1"/>
    <property type="molecule type" value="Genomic_DNA"/>
</dbReference>
<evidence type="ECO:0000256" key="1">
    <source>
        <dbReference type="SAM" id="MobiDB-lite"/>
    </source>
</evidence>
<proteinExistence type="predicted"/>
<dbReference type="AlphaFoldDB" id="A0AAD9VG21"/>
<feature type="domain" description="Tripeptidyl peptidase II second Ig-like" evidence="2">
    <location>
        <begin position="87"/>
        <end position="244"/>
    </location>
</feature>
<dbReference type="Pfam" id="PF12583">
    <property type="entry name" value="TPPII_C"/>
    <property type="match status" value="1"/>
</dbReference>
<name>A0AAD9VG21_ACRCE</name>
<dbReference type="InterPro" id="IPR046939">
    <property type="entry name" value="TPPII_C_sf"/>
</dbReference>
<keyword evidence="6" id="KW-1185">Reference proteome</keyword>
<evidence type="ECO:0000259" key="2">
    <source>
        <dbReference type="Pfam" id="PF12580"/>
    </source>
</evidence>
<evidence type="ECO:0000259" key="3">
    <source>
        <dbReference type="Pfam" id="PF12583"/>
    </source>
</evidence>
<feature type="domain" description="Tripeptidyl peptidase II C-terminal" evidence="3">
    <location>
        <begin position="278"/>
        <end position="343"/>
    </location>
</feature>
<evidence type="ECO:0000313" key="5">
    <source>
        <dbReference type="EMBL" id="KAK2573243.1"/>
    </source>
</evidence>